<keyword evidence="4" id="KW-1185">Reference proteome</keyword>
<dbReference type="Pfam" id="PF09967">
    <property type="entry name" value="DUF2201"/>
    <property type="match status" value="1"/>
</dbReference>
<dbReference type="SUPFAM" id="SSF53300">
    <property type="entry name" value="vWA-like"/>
    <property type="match status" value="1"/>
</dbReference>
<organism evidence="3 4">
    <name type="scientific">Priestia koreensis</name>
    <dbReference type="NCBI Taxonomy" id="284581"/>
    <lineage>
        <taxon>Bacteria</taxon>
        <taxon>Bacillati</taxon>
        <taxon>Bacillota</taxon>
        <taxon>Bacilli</taxon>
        <taxon>Bacillales</taxon>
        <taxon>Bacillaceae</taxon>
        <taxon>Priestia</taxon>
    </lineage>
</organism>
<evidence type="ECO:0000259" key="2">
    <source>
        <dbReference type="Pfam" id="PF13203"/>
    </source>
</evidence>
<proteinExistence type="predicted"/>
<name>A0A0M0KVG9_9BACI</name>
<accession>A0A0M0KVG9</accession>
<feature type="domain" description="Putative metallopeptidase" evidence="2">
    <location>
        <begin position="67"/>
        <end position="120"/>
    </location>
</feature>
<dbReference type="RefSeq" id="WP_245638968.1">
    <property type="nucleotide sequence ID" value="NZ_LILC01000023.1"/>
</dbReference>
<dbReference type="PANTHER" id="PTHR38730:SF1">
    <property type="entry name" value="SLL7028 PROTEIN"/>
    <property type="match status" value="1"/>
</dbReference>
<dbReference type="Pfam" id="PF13203">
    <property type="entry name" value="DUF2201_N"/>
    <property type="match status" value="2"/>
</dbReference>
<dbReference type="PANTHER" id="PTHR38730">
    <property type="entry name" value="SLL7028 PROTEIN"/>
    <property type="match status" value="1"/>
</dbReference>
<evidence type="ECO:0000313" key="3">
    <source>
        <dbReference type="EMBL" id="KOO42809.1"/>
    </source>
</evidence>
<evidence type="ECO:0000313" key="4">
    <source>
        <dbReference type="Proteomes" id="UP000037558"/>
    </source>
</evidence>
<dbReference type="EMBL" id="LILC01000023">
    <property type="protein sequence ID" value="KOO42809.1"/>
    <property type="molecule type" value="Genomic_DNA"/>
</dbReference>
<dbReference type="InterPro" id="IPR018698">
    <property type="entry name" value="VWA-like_dom"/>
</dbReference>
<dbReference type="InterPro" id="IPR025154">
    <property type="entry name" value="Put_metallopeptidase_dom"/>
</dbReference>
<dbReference type="Proteomes" id="UP000037558">
    <property type="component" value="Unassembled WGS sequence"/>
</dbReference>
<gene>
    <name evidence="3" type="ORF">AMD01_16835</name>
</gene>
<reference evidence="4" key="1">
    <citation type="submission" date="2015-08" db="EMBL/GenBank/DDBJ databases">
        <title>Fjat-14210 dsm16467.</title>
        <authorList>
            <person name="Liu B."/>
            <person name="Wang J."/>
            <person name="Zhu Y."/>
            <person name="Liu G."/>
            <person name="Chen Q."/>
            <person name="Chen Z."/>
            <person name="Lan J."/>
            <person name="Che J."/>
            <person name="Ge C."/>
            <person name="Shi H."/>
            <person name="Pan Z."/>
            <person name="Liu X."/>
        </authorList>
    </citation>
    <scope>NUCLEOTIDE SEQUENCE [LARGE SCALE GENOMIC DNA]</scope>
    <source>
        <strain evidence="4">DSM 16467</strain>
    </source>
</reference>
<feature type="domain" description="Putative metallopeptidase" evidence="2">
    <location>
        <begin position="220"/>
        <end position="459"/>
    </location>
</feature>
<evidence type="ECO:0000259" key="1">
    <source>
        <dbReference type="Pfam" id="PF09967"/>
    </source>
</evidence>
<dbReference type="InterPro" id="IPR036465">
    <property type="entry name" value="vWFA_dom_sf"/>
</dbReference>
<dbReference type="PATRIC" id="fig|284581.3.peg.2870"/>
<dbReference type="AlphaFoldDB" id="A0A0M0KVG9"/>
<sequence>MKKQRDVKEEKRLKQIERGVDLIKQSPMFAQMWEEVWDHAESMGPTSWAYIMSSGVMRVNKDKDATPEEWAYVIAHCLLHLGLGHEKKKKHPELWNIACDCYIAQFLQELKFGKVPREFNIPVYESISSEEVLYERFVQEGVPDHLKGFSTMPGEIDFILTEEKLYYYHQPPKFDELFATGLAHAVQHVVRSAGGYEYDLGLQKKRTLAKEVKDWFISSYPLLGALASDFELVEDPIICRRLDISVAAVAVDTKEIYINSAVPLTKEELKFVMAHEFLHVGLSHAPRRQGRDPYYWNVACDYVINSWLIEMQIGDMPQIGGLYDPELKGLSAEEVYDQIVTDLRRYRKLMTLRGQGGCDMIESKSPDFWDGKVGTDLDDFYRRALSQGLVYHQAQERGYLPQGLIEEIRALSQPVIPWDVELARWFDHHFQPIEKVRTYSRPSRRQASTPTIARPRYVYQAGDEDGRTFAVIIDTSGSMDRELLGKALGTIASYSIARDVPYVRVVFCDAHAYDAGYMPPEALADRLKVKGRGGTVLQPAVTLIEQATDFPKNGPILLVTDGECDRLSIRRDHAFVMPQGARLPFIPKGEVFRMK</sequence>
<dbReference type="STRING" id="284581.AMD01_16835"/>
<protein>
    <submittedName>
        <fullName evidence="3">Peptidase</fullName>
    </submittedName>
</protein>
<feature type="domain" description="VWA-like" evidence="1">
    <location>
        <begin position="470"/>
        <end position="548"/>
    </location>
</feature>
<comment type="caution">
    <text evidence="3">The sequence shown here is derived from an EMBL/GenBank/DDBJ whole genome shotgun (WGS) entry which is preliminary data.</text>
</comment>